<proteinExistence type="predicted"/>
<reference evidence="1 2" key="1">
    <citation type="submission" date="2016-02" db="EMBL/GenBank/DDBJ databases">
        <title>Genome analysis of coral dinoflagellate symbionts highlights evolutionary adaptations to a symbiotic lifestyle.</title>
        <authorList>
            <person name="Aranda M."/>
            <person name="Li Y."/>
            <person name="Liew Y.J."/>
            <person name="Baumgarten S."/>
            <person name="Simakov O."/>
            <person name="Wilson M."/>
            <person name="Piel J."/>
            <person name="Ashoor H."/>
            <person name="Bougouffa S."/>
            <person name="Bajic V.B."/>
            <person name="Ryu T."/>
            <person name="Ravasi T."/>
            <person name="Bayer T."/>
            <person name="Micklem G."/>
            <person name="Kim H."/>
            <person name="Bhak J."/>
            <person name="Lajeunesse T.C."/>
            <person name="Voolstra C.R."/>
        </authorList>
    </citation>
    <scope>NUCLEOTIDE SEQUENCE [LARGE SCALE GENOMIC DNA]</scope>
    <source>
        <strain evidence="1 2">CCMP2467</strain>
    </source>
</reference>
<dbReference type="InterPro" id="IPR029071">
    <property type="entry name" value="Ubiquitin-like_domsf"/>
</dbReference>
<accession>A0A1Q9C698</accession>
<evidence type="ECO:0000313" key="1">
    <source>
        <dbReference type="EMBL" id="OLP78415.1"/>
    </source>
</evidence>
<dbReference type="Proteomes" id="UP000186817">
    <property type="component" value="Unassembled WGS sequence"/>
</dbReference>
<dbReference type="InterPro" id="IPR050158">
    <property type="entry name" value="Ubiquitin_ubiquitin-like"/>
</dbReference>
<gene>
    <name evidence="1" type="ORF">AK812_SmicGene41408</name>
</gene>
<comment type="caution">
    <text evidence="1">The sequence shown here is derived from an EMBL/GenBank/DDBJ whole genome shotgun (WGS) entry which is preliminary data.</text>
</comment>
<organism evidence="1 2">
    <name type="scientific">Symbiodinium microadriaticum</name>
    <name type="common">Dinoflagellate</name>
    <name type="synonym">Zooxanthella microadriatica</name>
    <dbReference type="NCBI Taxonomy" id="2951"/>
    <lineage>
        <taxon>Eukaryota</taxon>
        <taxon>Sar</taxon>
        <taxon>Alveolata</taxon>
        <taxon>Dinophyceae</taxon>
        <taxon>Suessiales</taxon>
        <taxon>Symbiodiniaceae</taxon>
        <taxon>Symbiodinium</taxon>
    </lineage>
</organism>
<dbReference type="SUPFAM" id="SSF54236">
    <property type="entry name" value="Ubiquitin-like"/>
    <property type="match status" value="1"/>
</dbReference>
<dbReference type="EMBL" id="LSRX01001616">
    <property type="protein sequence ID" value="OLP78415.1"/>
    <property type="molecule type" value="Genomic_DNA"/>
</dbReference>
<dbReference type="AlphaFoldDB" id="A0A1Q9C698"/>
<dbReference type="InterPro" id="IPR000626">
    <property type="entry name" value="Ubiquitin-like_dom"/>
</dbReference>
<keyword evidence="2" id="KW-1185">Reference proteome</keyword>
<dbReference type="PANTHER" id="PTHR10666">
    <property type="entry name" value="UBIQUITIN"/>
    <property type="match status" value="1"/>
</dbReference>
<evidence type="ECO:0000313" key="2">
    <source>
        <dbReference type="Proteomes" id="UP000186817"/>
    </source>
</evidence>
<dbReference type="OrthoDB" id="418491at2759"/>
<sequence length="362" mass="41032">MAPRHHFRERAADLLDVKHSTLRSARLPYPEESPSPGPADLLVRRVRAYALFRSNGLITAGMRELLMRFNPKQLRAEFTQLYRDRMHYAAMARPQELAKGPSSPPLTATSRKMAQRFTRKMQEEIDREARKTEVVKATRAYIKETGVGKRFSGAAKSAKRLITRRMHFLIFAGKHLEDGRNLSDYNVQTESTLHLVLHVRGFVGTQLERSRAVSTHNILTESARHFMLRARGDMQVCVKALTGKTLPDDEESLCNREREGMSMSFGMMEGDVLDKAFAFILQHGDVDSPCNQECNGRTGPLEATQAAWALARWSARRLNLAFMLQDDVDKVDAPCNQECEGVSHGTGIHTDIMRLYRMEGDE</sequence>
<dbReference type="Gene3D" id="3.10.20.90">
    <property type="entry name" value="Phosphatidylinositol 3-kinase Catalytic Subunit, Chain A, domain 1"/>
    <property type="match status" value="1"/>
</dbReference>
<dbReference type="Pfam" id="PF00240">
    <property type="entry name" value="ubiquitin"/>
    <property type="match status" value="1"/>
</dbReference>
<protein>
    <submittedName>
        <fullName evidence="1">Polyubiquitin</fullName>
    </submittedName>
</protein>
<dbReference type="PROSITE" id="PS50053">
    <property type="entry name" value="UBIQUITIN_2"/>
    <property type="match status" value="1"/>
</dbReference>
<name>A0A1Q9C698_SYMMI</name>